<organism evidence="4 5">
    <name type="scientific">Paracidovorax wautersii</name>
    <dbReference type="NCBI Taxonomy" id="1177982"/>
    <lineage>
        <taxon>Bacteria</taxon>
        <taxon>Pseudomonadati</taxon>
        <taxon>Pseudomonadota</taxon>
        <taxon>Betaproteobacteria</taxon>
        <taxon>Burkholderiales</taxon>
        <taxon>Comamonadaceae</taxon>
        <taxon>Paracidovorax</taxon>
    </lineage>
</organism>
<keyword evidence="5" id="KW-1185">Reference proteome</keyword>
<dbReference type="AlphaFoldDB" id="A0A1I2FT03"/>
<dbReference type="EMBL" id="FONX01000011">
    <property type="protein sequence ID" value="SFF07626.1"/>
    <property type="molecule type" value="Genomic_DNA"/>
</dbReference>
<feature type="signal peptide" evidence="2">
    <location>
        <begin position="1"/>
        <end position="31"/>
    </location>
</feature>
<dbReference type="OrthoDB" id="7362103at2"/>
<accession>A0A1I2FT03</accession>
<dbReference type="InterPro" id="IPR025232">
    <property type="entry name" value="DUF4174"/>
</dbReference>
<keyword evidence="1 2" id="KW-0732">Signal</keyword>
<feature type="domain" description="DUF4174" evidence="3">
    <location>
        <begin position="41"/>
        <end position="158"/>
    </location>
</feature>
<dbReference type="RefSeq" id="WP_092940400.1">
    <property type="nucleotide sequence ID" value="NZ_FONX01000011.1"/>
</dbReference>
<evidence type="ECO:0000259" key="3">
    <source>
        <dbReference type="Pfam" id="PF13778"/>
    </source>
</evidence>
<dbReference type="Pfam" id="PF13778">
    <property type="entry name" value="DUF4174"/>
    <property type="match status" value="1"/>
</dbReference>
<evidence type="ECO:0000313" key="4">
    <source>
        <dbReference type="EMBL" id="SFF07626.1"/>
    </source>
</evidence>
<dbReference type="STRING" id="1177982.SAMN04489711_111175"/>
<evidence type="ECO:0000256" key="1">
    <source>
        <dbReference type="ARBA" id="ARBA00022729"/>
    </source>
</evidence>
<name>A0A1I2FT03_9BURK</name>
<evidence type="ECO:0000313" key="5">
    <source>
        <dbReference type="Proteomes" id="UP000199119"/>
    </source>
</evidence>
<feature type="chain" id="PRO_5011773095" description="DUF4174 domain-containing protein" evidence="2">
    <location>
        <begin position="32"/>
        <end position="162"/>
    </location>
</feature>
<reference evidence="5" key="1">
    <citation type="submission" date="2016-10" db="EMBL/GenBank/DDBJ databases">
        <authorList>
            <person name="Varghese N."/>
            <person name="Submissions S."/>
        </authorList>
    </citation>
    <scope>NUCLEOTIDE SEQUENCE [LARGE SCALE GENOMIC DNA]</scope>
    <source>
        <strain evidence="5">DSM 27981</strain>
    </source>
</reference>
<dbReference type="Proteomes" id="UP000199119">
    <property type="component" value="Unassembled WGS sequence"/>
</dbReference>
<dbReference type="PROSITE" id="PS51257">
    <property type="entry name" value="PROKAR_LIPOPROTEIN"/>
    <property type="match status" value="1"/>
</dbReference>
<gene>
    <name evidence="4" type="ORF">SAMN04489711_111175</name>
</gene>
<protein>
    <recommendedName>
        <fullName evidence="3">DUF4174 domain-containing protein</fullName>
    </recommendedName>
</protein>
<proteinExistence type="predicted"/>
<evidence type="ECO:0000256" key="2">
    <source>
        <dbReference type="SAM" id="SignalP"/>
    </source>
</evidence>
<sequence length="162" mass="17165">MSFLHRPFPLRTAATAAAALGLAALACSALAGGPPQSRANPLEAERWKTRPVIVVVPQEGDPLLARLRGALDETATREAFRERDMALYTVVAGQGARNGVPLGAGETRALLQALALDARGPAAFVLVGKDGGVKLREGAGVDLQAVFDEIDRMPMRRSQRQD</sequence>